<dbReference type="AlphaFoldDB" id="A0A4Y2D6V1"/>
<dbReference type="OrthoDB" id="6094685at2759"/>
<protein>
    <submittedName>
        <fullName evidence="1">Uncharacterized protein</fullName>
    </submittedName>
</protein>
<accession>A0A4Y2D6V1</accession>
<evidence type="ECO:0000313" key="1">
    <source>
        <dbReference type="EMBL" id="GBM12450.1"/>
    </source>
</evidence>
<dbReference type="Proteomes" id="UP000499080">
    <property type="component" value="Unassembled WGS sequence"/>
</dbReference>
<evidence type="ECO:0000313" key="2">
    <source>
        <dbReference type="Proteomes" id="UP000499080"/>
    </source>
</evidence>
<gene>
    <name evidence="1" type="ORF">AVEN_55288_1</name>
</gene>
<name>A0A4Y2D6V1_ARAVE</name>
<dbReference type="EMBL" id="BGPR01000314">
    <property type="protein sequence ID" value="GBM12450.1"/>
    <property type="molecule type" value="Genomic_DNA"/>
</dbReference>
<comment type="caution">
    <text evidence="1">The sequence shown here is derived from an EMBL/GenBank/DDBJ whole genome shotgun (WGS) entry which is preliminary data.</text>
</comment>
<organism evidence="1 2">
    <name type="scientific">Araneus ventricosus</name>
    <name type="common">Orbweaver spider</name>
    <name type="synonym">Epeira ventricosa</name>
    <dbReference type="NCBI Taxonomy" id="182803"/>
    <lineage>
        <taxon>Eukaryota</taxon>
        <taxon>Metazoa</taxon>
        <taxon>Ecdysozoa</taxon>
        <taxon>Arthropoda</taxon>
        <taxon>Chelicerata</taxon>
        <taxon>Arachnida</taxon>
        <taxon>Araneae</taxon>
        <taxon>Araneomorphae</taxon>
        <taxon>Entelegynae</taxon>
        <taxon>Araneoidea</taxon>
        <taxon>Araneidae</taxon>
        <taxon>Araneus</taxon>
    </lineage>
</organism>
<reference evidence="1 2" key="1">
    <citation type="journal article" date="2019" name="Sci. Rep.">
        <title>Orb-weaving spider Araneus ventricosus genome elucidates the spidroin gene catalogue.</title>
        <authorList>
            <person name="Kono N."/>
            <person name="Nakamura H."/>
            <person name="Ohtoshi R."/>
            <person name="Moran D.A.P."/>
            <person name="Shinohara A."/>
            <person name="Yoshida Y."/>
            <person name="Fujiwara M."/>
            <person name="Mori M."/>
            <person name="Tomita M."/>
            <person name="Arakawa K."/>
        </authorList>
    </citation>
    <scope>NUCLEOTIDE SEQUENCE [LARGE SCALE GENOMIC DNA]</scope>
</reference>
<keyword evidence="2" id="KW-1185">Reference proteome</keyword>
<proteinExistence type="predicted"/>
<sequence>MVHNVETLEWSCLFQSSKSSFSDFRSFRWETSLQAKDSIHELMATNKRNGLRYIRYNKEVTKTLSLKFNLATLPPTSETASQHSLRVYLQVQQWLRNNLDPTEWGWFMKDGRLNPVPSTLPATSEELLQLILQNNFDKGLRRKMPAQKGRPLLYKVLYLLLRKDMQKFSYSYSRFRR</sequence>